<comment type="similarity">
    <text evidence="2 11">Belongs to the WhiB family.</text>
</comment>
<keyword evidence="4 11" id="KW-0479">Metal-binding</keyword>
<evidence type="ECO:0000256" key="8">
    <source>
        <dbReference type="ARBA" id="ARBA00023125"/>
    </source>
</evidence>
<feature type="binding site" evidence="11">
    <location>
        <position position="45"/>
    </location>
    <ligand>
        <name>[4Fe-4S] cluster</name>
        <dbReference type="ChEBI" id="CHEBI:49883"/>
    </ligand>
</feature>
<evidence type="ECO:0000259" key="13">
    <source>
        <dbReference type="PROSITE" id="PS51674"/>
    </source>
</evidence>
<gene>
    <name evidence="11" type="primary">whiB</name>
    <name evidence="15" type="ORF">CP982_07725</name>
    <name evidence="14" type="ORF">FHS40_007496</name>
</gene>
<dbReference type="GO" id="GO:0035731">
    <property type="term" value="F:dinitrosyl-iron complex binding"/>
    <property type="evidence" value="ECO:0007669"/>
    <property type="project" value="UniProtKB-UniRule"/>
</dbReference>
<feature type="binding site" evidence="11">
    <location>
        <position position="54"/>
    </location>
    <ligand>
        <name>[4Fe-4S] cluster</name>
        <dbReference type="ChEBI" id="CHEBI:49883"/>
    </ligand>
</feature>
<keyword evidence="5 11" id="KW-0408">Iron</keyword>
<organism evidence="15 16">
    <name type="scientific">Streptomyces spectabilis</name>
    <dbReference type="NCBI Taxonomy" id="68270"/>
    <lineage>
        <taxon>Bacteria</taxon>
        <taxon>Bacillati</taxon>
        <taxon>Actinomycetota</taxon>
        <taxon>Actinomycetes</taxon>
        <taxon>Kitasatosporales</taxon>
        <taxon>Streptomycetaceae</taxon>
        <taxon>Streptomyces</taxon>
    </lineage>
</organism>
<dbReference type="Pfam" id="PF02467">
    <property type="entry name" value="Whib"/>
    <property type="match status" value="1"/>
</dbReference>
<keyword evidence="11" id="KW-0963">Cytoplasm</keyword>
<dbReference type="PROSITE" id="PS51674">
    <property type="entry name" value="4FE4S_WBL"/>
    <property type="match status" value="1"/>
</dbReference>
<feature type="binding site" evidence="11">
    <location>
        <position position="17"/>
    </location>
    <ligand>
        <name>[4Fe-4S] cluster</name>
        <dbReference type="ChEBI" id="CHEBI:49883"/>
    </ligand>
</feature>
<dbReference type="HAMAP" id="MF_01479">
    <property type="entry name" value="WhiB"/>
    <property type="match status" value="1"/>
</dbReference>
<evidence type="ECO:0000256" key="11">
    <source>
        <dbReference type="HAMAP-Rule" id="MF_01479"/>
    </source>
</evidence>
<keyword evidence="6 11" id="KW-0411">Iron-sulfur</keyword>
<dbReference type="EMBL" id="JACHJD010000018">
    <property type="protein sequence ID" value="MBB5108375.1"/>
    <property type="molecule type" value="Genomic_DNA"/>
</dbReference>
<comment type="PTM">
    <text evidence="11">Upon Fe-S cluster removal intramolecular disulfide bonds are formed.</text>
</comment>
<feature type="domain" description="4Fe-4S Wbl-type" evidence="13">
    <location>
        <begin position="16"/>
        <end position="78"/>
    </location>
</feature>
<dbReference type="InterPro" id="IPR034768">
    <property type="entry name" value="4FE4S_WBL"/>
</dbReference>
<evidence type="ECO:0000313" key="15">
    <source>
        <dbReference type="EMBL" id="QEV58621.1"/>
    </source>
</evidence>
<evidence type="ECO:0000256" key="7">
    <source>
        <dbReference type="ARBA" id="ARBA00023015"/>
    </source>
</evidence>
<evidence type="ECO:0000256" key="6">
    <source>
        <dbReference type="ARBA" id="ARBA00023014"/>
    </source>
</evidence>
<dbReference type="AlphaFoldDB" id="A0A5P2X2G7"/>
<dbReference type="KEGG" id="sspb:CP982_07725"/>
<reference evidence="15 16" key="1">
    <citation type="submission" date="2017-09" db="EMBL/GenBank/DDBJ databases">
        <authorList>
            <person name="Lee N."/>
            <person name="Cho B.-K."/>
        </authorList>
    </citation>
    <scope>NUCLEOTIDE SEQUENCE [LARGE SCALE GENOMIC DNA]</scope>
    <source>
        <strain evidence="15 16">ATCC 27465</strain>
    </source>
</reference>
<name>A0A5P2X2G7_STRST</name>
<dbReference type="EMBL" id="CP023690">
    <property type="protein sequence ID" value="QEV58621.1"/>
    <property type="molecule type" value="Genomic_DNA"/>
</dbReference>
<evidence type="ECO:0000256" key="4">
    <source>
        <dbReference type="ARBA" id="ARBA00022723"/>
    </source>
</evidence>
<dbReference type="InterPro" id="IPR003482">
    <property type="entry name" value="Whib"/>
</dbReference>
<dbReference type="GO" id="GO:0051539">
    <property type="term" value="F:4 iron, 4 sulfur cluster binding"/>
    <property type="evidence" value="ECO:0007669"/>
    <property type="project" value="UniProtKB-UniRule"/>
</dbReference>
<keyword evidence="10 11" id="KW-0804">Transcription</keyword>
<dbReference type="Proteomes" id="UP000326505">
    <property type="component" value="Chromosome"/>
</dbReference>
<comment type="PTM">
    <text evidence="11">The Fe-S cluster can be nitrosylated by nitric oxide (NO).</text>
</comment>
<evidence type="ECO:0000313" key="14">
    <source>
        <dbReference type="EMBL" id="MBB5108375.1"/>
    </source>
</evidence>
<keyword evidence="17" id="KW-1185">Reference proteome</keyword>
<feature type="compositionally biased region" description="Basic residues" evidence="12">
    <location>
        <begin position="215"/>
        <end position="226"/>
    </location>
</feature>
<dbReference type="PANTHER" id="PTHR38839">
    <property type="entry name" value="TRANSCRIPTIONAL REGULATOR WHID-RELATED"/>
    <property type="match status" value="1"/>
</dbReference>
<reference evidence="14 17" key="2">
    <citation type="submission" date="2020-08" db="EMBL/GenBank/DDBJ databases">
        <title>Genomic Encyclopedia of Type Strains, Phase III (KMG-III): the genomes of soil and plant-associated and newly described type strains.</title>
        <authorList>
            <person name="Whitman W."/>
        </authorList>
    </citation>
    <scope>NUCLEOTIDE SEQUENCE [LARGE SCALE GENOMIC DNA]</scope>
    <source>
        <strain evidence="14 17">CECT 3146</strain>
    </source>
</reference>
<comment type="subcellular location">
    <subcellularLocation>
        <location evidence="1 11">Cytoplasm</location>
    </subcellularLocation>
</comment>
<feature type="binding site" evidence="11">
    <location>
        <position position="48"/>
    </location>
    <ligand>
        <name>[4Fe-4S] cluster</name>
        <dbReference type="ChEBI" id="CHEBI:49883"/>
    </ligand>
</feature>
<dbReference type="PANTHER" id="PTHR38839:SF6">
    <property type="entry name" value="TRANSCRIPTIONAL REGULATOR WHIB1"/>
    <property type="match status" value="1"/>
</dbReference>
<evidence type="ECO:0000256" key="2">
    <source>
        <dbReference type="ARBA" id="ARBA00006597"/>
    </source>
</evidence>
<evidence type="ECO:0000256" key="10">
    <source>
        <dbReference type="ARBA" id="ARBA00023163"/>
    </source>
</evidence>
<dbReference type="GO" id="GO:0046872">
    <property type="term" value="F:metal ion binding"/>
    <property type="evidence" value="ECO:0007669"/>
    <property type="project" value="UniProtKB-KW"/>
</dbReference>
<keyword evidence="3 11" id="KW-0004">4Fe-4S</keyword>
<keyword evidence="7 11" id="KW-0805">Transcription regulation</keyword>
<sequence>MRNDTGTTHDWRATAHCRNEDPELFFPNGTTGPWTLRIEQAKAACRRCPVADACLRYALNEGISDGIFGGLTEDERRSLRRSVQRGATAPEQLVDAADRTRAPHRERTLHTIVEDNTIRLFGGHLAWTGSEQTYLGGSRYSPRQAAFVADRGRRPEGPVLTNCGVKECVLPAHLTDQPERGYCGTRNGYLRHRKNGEEACKPCRKANTDADNRLRRTGTTKKKPAA</sequence>
<dbReference type="GO" id="GO:0045892">
    <property type="term" value="P:negative regulation of DNA-templated transcription"/>
    <property type="evidence" value="ECO:0007669"/>
    <property type="project" value="TreeGrafter"/>
</dbReference>
<evidence type="ECO:0000256" key="5">
    <source>
        <dbReference type="ARBA" id="ARBA00023004"/>
    </source>
</evidence>
<protein>
    <recommendedName>
        <fullName evidence="11">Transcriptional regulator WhiB</fullName>
    </recommendedName>
</protein>
<comment type="cofactor">
    <cofactor evidence="11">
        <name>[4Fe-4S] cluster</name>
        <dbReference type="ChEBI" id="CHEBI:49883"/>
    </cofactor>
    <text evidence="11">Binds 1 [4Fe-4S] cluster per subunit. Following nitrosylation of the [4Fe-4S] cluster binds 1 [4Fe-8(NO)] cluster per subunit.</text>
</comment>
<dbReference type="GO" id="GO:0047134">
    <property type="term" value="F:protein-disulfide reductase [NAD(P)H] activity"/>
    <property type="evidence" value="ECO:0007669"/>
    <property type="project" value="TreeGrafter"/>
</dbReference>
<dbReference type="Proteomes" id="UP000549009">
    <property type="component" value="Unassembled WGS sequence"/>
</dbReference>
<feature type="region of interest" description="Disordered" evidence="12">
    <location>
        <begin position="203"/>
        <end position="226"/>
    </location>
</feature>
<evidence type="ECO:0000313" key="17">
    <source>
        <dbReference type="Proteomes" id="UP000549009"/>
    </source>
</evidence>
<feature type="compositionally biased region" description="Basic and acidic residues" evidence="12">
    <location>
        <begin position="203"/>
        <end position="214"/>
    </location>
</feature>
<dbReference type="GO" id="GO:0003677">
    <property type="term" value="F:DNA binding"/>
    <property type="evidence" value="ECO:0007669"/>
    <property type="project" value="UniProtKB-UniRule"/>
</dbReference>
<evidence type="ECO:0000256" key="1">
    <source>
        <dbReference type="ARBA" id="ARBA00004496"/>
    </source>
</evidence>
<comment type="function">
    <text evidence="11">Acts as a transcriptional regulator. Probably redox-responsive. The apo- but not holo-form probably binds DNA.</text>
</comment>
<proteinExistence type="inferred from homology"/>
<dbReference type="GO" id="GO:0005737">
    <property type="term" value="C:cytoplasm"/>
    <property type="evidence" value="ECO:0007669"/>
    <property type="project" value="UniProtKB-SubCell"/>
</dbReference>
<keyword evidence="8 11" id="KW-0238">DNA-binding</keyword>
<dbReference type="OrthoDB" id="4235275at2"/>
<evidence type="ECO:0000256" key="12">
    <source>
        <dbReference type="SAM" id="MobiDB-lite"/>
    </source>
</evidence>
<evidence type="ECO:0000256" key="9">
    <source>
        <dbReference type="ARBA" id="ARBA00023157"/>
    </source>
</evidence>
<evidence type="ECO:0000313" key="16">
    <source>
        <dbReference type="Proteomes" id="UP000326505"/>
    </source>
</evidence>
<evidence type="ECO:0000256" key="3">
    <source>
        <dbReference type="ARBA" id="ARBA00022485"/>
    </source>
</evidence>
<keyword evidence="9 11" id="KW-1015">Disulfide bond</keyword>
<dbReference type="GO" id="GO:0045454">
    <property type="term" value="P:cell redox homeostasis"/>
    <property type="evidence" value="ECO:0007669"/>
    <property type="project" value="TreeGrafter"/>
</dbReference>
<accession>A0A5P2X2G7</accession>